<evidence type="ECO:0000313" key="3">
    <source>
        <dbReference type="EMBL" id="TYP57680.1"/>
    </source>
</evidence>
<gene>
    <name evidence="3" type="ORF">LZ11_00674</name>
</gene>
<proteinExistence type="predicted"/>
<keyword evidence="1" id="KW-0812">Transmembrane</keyword>
<reference evidence="3 4" key="1">
    <citation type="submission" date="2019-07" db="EMBL/GenBank/DDBJ databases">
        <title>Genomic Encyclopedia of Type Strains, Phase I: the one thousand microbial genomes (KMG-I) project.</title>
        <authorList>
            <person name="Kyrpides N."/>
        </authorList>
    </citation>
    <scope>NUCLEOTIDE SEQUENCE [LARGE SCALE GENOMIC DNA]</scope>
    <source>
        <strain evidence="3 4">DSM 16647</strain>
    </source>
</reference>
<dbReference type="RefSeq" id="WP_148866477.1">
    <property type="nucleotide sequence ID" value="NZ_VNHO01000005.1"/>
</dbReference>
<feature type="domain" description="CAAX prenyl protease 2/Lysostaphin resistance protein A-like" evidence="2">
    <location>
        <begin position="207"/>
        <end position="307"/>
    </location>
</feature>
<dbReference type="AlphaFoldDB" id="A0A5S5AXX2"/>
<evidence type="ECO:0000256" key="1">
    <source>
        <dbReference type="SAM" id="Phobius"/>
    </source>
</evidence>
<feature type="transmembrane region" description="Helical" evidence="1">
    <location>
        <begin position="177"/>
        <end position="198"/>
    </location>
</feature>
<protein>
    <submittedName>
        <fullName evidence="3">CAAX prenyl protease-like protein</fullName>
    </submittedName>
</protein>
<keyword evidence="3" id="KW-0645">Protease</keyword>
<feature type="transmembrane region" description="Helical" evidence="1">
    <location>
        <begin position="49"/>
        <end position="66"/>
    </location>
</feature>
<feature type="transmembrane region" description="Helical" evidence="1">
    <location>
        <begin position="86"/>
        <end position="105"/>
    </location>
</feature>
<comment type="caution">
    <text evidence="3">The sequence shown here is derived from an EMBL/GenBank/DDBJ whole genome shotgun (WGS) entry which is preliminary data.</text>
</comment>
<feature type="transmembrane region" description="Helical" evidence="1">
    <location>
        <begin position="242"/>
        <end position="262"/>
    </location>
</feature>
<dbReference type="Proteomes" id="UP000322294">
    <property type="component" value="Unassembled WGS sequence"/>
</dbReference>
<keyword evidence="1" id="KW-1133">Transmembrane helix</keyword>
<evidence type="ECO:0000313" key="4">
    <source>
        <dbReference type="Proteomes" id="UP000322294"/>
    </source>
</evidence>
<accession>A0A5S5AXX2</accession>
<keyword evidence="1" id="KW-0472">Membrane</keyword>
<keyword evidence="3" id="KW-0378">Hydrolase</keyword>
<feature type="transmembrane region" description="Helical" evidence="1">
    <location>
        <begin position="137"/>
        <end position="165"/>
    </location>
</feature>
<dbReference type="Pfam" id="PF02517">
    <property type="entry name" value="Rce1-like"/>
    <property type="match status" value="1"/>
</dbReference>
<keyword evidence="4" id="KW-1185">Reference proteome</keyword>
<dbReference type="GO" id="GO:0004175">
    <property type="term" value="F:endopeptidase activity"/>
    <property type="evidence" value="ECO:0007669"/>
    <property type="project" value="UniProtKB-ARBA"/>
</dbReference>
<dbReference type="OrthoDB" id="371054at2"/>
<dbReference type="EMBL" id="VNHO01000005">
    <property type="protein sequence ID" value="TYP57680.1"/>
    <property type="molecule type" value="Genomic_DNA"/>
</dbReference>
<sequence>MNNISSLLDGKVLNIMLHFYRRLKETPLLLGCIIVGLAVTFGLQGFQGLFIGLINLFLLLIWALIIRIMTEDSPEQVKLKNPKLELSIGVILVIYNIIMAIFVHLNGEYIFNNKLHISIYRFLQNSFLFNDLGYMELIKLCVSIINAGLNTIIITLPFLLVFKLMGYKYKEIGFRGGYWELTIVLLGLSLLLGIYEGLYKEIDYKLLVFSYIIRIFINGLPEELFYRGFLLPRLEVILKNSLNALVISSIIFSAVHVPSWVIKYNHSLWHAFLDIFSFGYQSHSLILGYLYLRTRSVIPGILWHASVGILGKIFL</sequence>
<evidence type="ECO:0000259" key="2">
    <source>
        <dbReference type="Pfam" id="PF02517"/>
    </source>
</evidence>
<name>A0A5S5AXX2_9FIRM</name>
<organism evidence="3 4">
    <name type="scientific">Thermosediminibacter litoriperuensis</name>
    <dbReference type="NCBI Taxonomy" id="291989"/>
    <lineage>
        <taxon>Bacteria</taxon>
        <taxon>Bacillati</taxon>
        <taxon>Bacillota</taxon>
        <taxon>Clostridia</taxon>
        <taxon>Thermosediminibacterales</taxon>
        <taxon>Thermosediminibacteraceae</taxon>
        <taxon>Thermosediminibacter</taxon>
    </lineage>
</organism>
<feature type="transmembrane region" description="Helical" evidence="1">
    <location>
        <begin position="26"/>
        <end position="43"/>
    </location>
</feature>
<dbReference type="GO" id="GO:0006508">
    <property type="term" value="P:proteolysis"/>
    <property type="evidence" value="ECO:0007669"/>
    <property type="project" value="UniProtKB-KW"/>
</dbReference>
<feature type="transmembrane region" description="Helical" evidence="1">
    <location>
        <begin position="204"/>
        <end position="221"/>
    </location>
</feature>
<dbReference type="InterPro" id="IPR003675">
    <property type="entry name" value="Rce1/LyrA-like_dom"/>
</dbReference>
<dbReference type="GO" id="GO:0080120">
    <property type="term" value="P:CAAX-box protein maturation"/>
    <property type="evidence" value="ECO:0007669"/>
    <property type="project" value="UniProtKB-ARBA"/>
</dbReference>